<dbReference type="GO" id="GO:0016491">
    <property type="term" value="F:oxidoreductase activity"/>
    <property type="evidence" value="ECO:0007669"/>
    <property type="project" value="UniProtKB-KW"/>
</dbReference>
<dbReference type="PANTHER" id="PTHR42901">
    <property type="entry name" value="ALCOHOL DEHYDROGENASE"/>
    <property type="match status" value="1"/>
</dbReference>
<dbReference type="PANTHER" id="PTHR42901:SF1">
    <property type="entry name" value="ALCOHOL DEHYDROGENASE"/>
    <property type="match status" value="1"/>
</dbReference>
<dbReference type="Proteomes" id="UP000288429">
    <property type="component" value="Unassembled WGS sequence"/>
</dbReference>
<evidence type="ECO:0000313" key="3">
    <source>
        <dbReference type="EMBL" id="RSL83256.1"/>
    </source>
</evidence>
<evidence type="ECO:0000313" key="4">
    <source>
        <dbReference type="Proteomes" id="UP000288429"/>
    </source>
</evidence>
<dbReference type="CDD" id="cd05233">
    <property type="entry name" value="SDR_c"/>
    <property type="match status" value="1"/>
</dbReference>
<dbReference type="Pfam" id="PF00106">
    <property type="entry name" value="adh_short"/>
    <property type="match status" value="1"/>
</dbReference>
<dbReference type="PRINTS" id="PR00081">
    <property type="entry name" value="GDHRDH"/>
</dbReference>
<dbReference type="Gene3D" id="3.40.50.720">
    <property type="entry name" value="NAD(P)-binding Rossmann-like Domain"/>
    <property type="match status" value="1"/>
</dbReference>
<protein>
    <submittedName>
        <fullName evidence="3">Uncharacterized protein</fullName>
    </submittedName>
</protein>
<organism evidence="3 4">
    <name type="scientific">Fusarium ambrosium</name>
    <dbReference type="NCBI Taxonomy" id="131363"/>
    <lineage>
        <taxon>Eukaryota</taxon>
        <taxon>Fungi</taxon>
        <taxon>Dikarya</taxon>
        <taxon>Ascomycota</taxon>
        <taxon>Pezizomycotina</taxon>
        <taxon>Sordariomycetes</taxon>
        <taxon>Hypocreomycetidae</taxon>
        <taxon>Hypocreales</taxon>
        <taxon>Nectriaceae</taxon>
        <taxon>Fusarium</taxon>
        <taxon>Fusarium solani species complex</taxon>
    </lineage>
</organism>
<dbReference type="AlphaFoldDB" id="A0A428S0X4"/>
<keyword evidence="2" id="KW-0560">Oxidoreductase</keyword>
<dbReference type="EMBL" id="NIZV01000660">
    <property type="protein sequence ID" value="RSL83256.1"/>
    <property type="molecule type" value="Genomic_DNA"/>
</dbReference>
<proteinExistence type="inferred from homology"/>
<gene>
    <name evidence="3" type="ORF">CDV31_016853</name>
</gene>
<dbReference type="InterPro" id="IPR002347">
    <property type="entry name" value="SDR_fam"/>
</dbReference>
<dbReference type="SUPFAM" id="SSF51735">
    <property type="entry name" value="NAD(P)-binding Rossmann-fold domains"/>
    <property type="match status" value="1"/>
</dbReference>
<sequence>MAFTKTWRTEPYGLIDPKRPEISAAGKNVIITGGGTGIGKATAIAFAQAGAKSVAILGRRLDRLESGAAAIKEAGKNTAVVYKAADLTIRAEADMAIQSIVDEVGKIDVFVSNAGSLPEMGEVADYDPAKLIRAFELNVLTTLNALHAFKKSASPSAVLINISTAFSHQPPMPGVPVGAYAVSKAAGLKLVDYFGSENPDIHFVHLHPGVVETELNQSPGQNEASLPAHFSVWAASPEAKFLKGKFVWANWDAEELLARAEDIKEKNLLAWNLNGFSS</sequence>
<reference evidence="3 4" key="1">
    <citation type="submission" date="2017-06" db="EMBL/GenBank/DDBJ databases">
        <title>Cmopartive genomic analysis of Ambrosia Fusariam Clade fungi.</title>
        <authorList>
            <person name="Stajich J.E."/>
            <person name="Carrillo J."/>
            <person name="Kijimoto T."/>
            <person name="Eskalen A."/>
            <person name="O'Donnell K."/>
            <person name="Kasson M."/>
        </authorList>
    </citation>
    <scope>NUCLEOTIDE SEQUENCE [LARGE SCALE GENOMIC DNA]</scope>
    <source>
        <strain evidence="3 4">NRRL 20438</strain>
    </source>
</reference>
<keyword evidence="4" id="KW-1185">Reference proteome</keyword>
<comment type="caution">
    <text evidence="3">The sequence shown here is derived from an EMBL/GenBank/DDBJ whole genome shotgun (WGS) entry which is preliminary data.</text>
</comment>
<dbReference type="InterPro" id="IPR036291">
    <property type="entry name" value="NAD(P)-bd_dom_sf"/>
</dbReference>
<comment type="similarity">
    <text evidence="1">Belongs to the short-chain dehydrogenases/reductases (SDR) family.</text>
</comment>
<evidence type="ECO:0000256" key="2">
    <source>
        <dbReference type="ARBA" id="ARBA00023002"/>
    </source>
</evidence>
<accession>A0A428S0X4</accession>
<name>A0A428S0X4_9HYPO</name>
<evidence type="ECO:0000256" key="1">
    <source>
        <dbReference type="ARBA" id="ARBA00006484"/>
    </source>
</evidence>